<protein>
    <recommendedName>
        <fullName evidence="4">Hydrophobin</fullName>
    </recommendedName>
</protein>
<reference evidence="2 3" key="1">
    <citation type="submission" date="2018-06" db="EMBL/GenBank/DDBJ databases">
        <title>A transcriptomic atlas of mushroom development highlights an independent origin of complex multicellularity.</title>
        <authorList>
            <consortium name="DOE Joint Genome Institute"/>
            <person name="Krizsan K."/>
            <person name="Almasi E."/>
            <person name="Merenyi Z."/>
            <person name="Sahu N."/>
            <person name="Viragh M."/>
            <person name="Koszo T."/>
            <person name="Mondo S."/>
            <person name="Kiss B."/>
            <person name="Balint B."/>
            <person name="Kues U."/>
            <person name="Barry K."/>
            <person name="Hegedus J.C."/>
            <person name="Henrissat B."/>
            <person name="Johnson J."/>
            <person name="Lipzen A."/>
            <person name="Ohm R."/>
            <person name="Nagy I."/>
            <person name="Pangilinan J."/>
            <person name="Yan J."/>
            <person name="Xiong Y."/>
            <person name="Grigoriev I.V."/>
            <person name="Hibbett D.S."/>
            <person name="Nagy L.G."/>
        </authorList>
    </citation>
    <scope>NUCLEOTIDE SEQUENCE [LARGE SCALE GENOMIC DNA]</scope>
    <source>
        <strain evidence="2 3">SZMC22713</strain>
    </source>
</reference>
<evidence type="ECO:0000313" key="3">
    <source>
        <dbReference type="Proteomes" id="UP000294933"/>
    </source>
</evidence>
<dbReference type="Proteomes" id="UP000294933">
    <property type="component" value="Unassembled WGS sequence"/>
</dbReference>
<feature type="chain" id="PRO_5021311263" description="Hydrophobin" evidence="1">
    <location>
        <begin position="24"/>
        <end position="52"/>
    </location>
</feature>
<dbReference type="EMBL" id="ML170187">
    <property type="protein sequence ID" value="TDL20543.1"/>
    <property type="molecule type" value="Genomic_DNA"/>
</dbReference>
<sequence length="52" mass="5565">MRGNLPFSLSPVTICLCIALIHGSAVPAVLQTLQCCNVAEIRGGIPWNTKAW</sequence>
<keyword evidence="1" id="KW-0732">Signal</keyword>
<organism evidence="2 3">
    <name type="scientific">Rickenella mellea</name>
    <dbReference type="NCBI Taxonomy" id="50990"/>
    <lineage>
        <taxon>Eukaryota</taxon>
        <taxon>Fungi</taxon>
        <taxon>Dikarya</taxon>
        <taxon>Basidiomycota</taxon>
        <taxon>Agaricomycotina</taxon>
        <taxon>Agaricomycetes</taxon>
        <taxon>Hymenochaetales</taxon>
        <taxon>Rickenellaceae</taxon>
        <taxon>Rickenella</taxon>
    </lineage>
</organism>
<evidence type="ECO:0000313" key="2">
    <source>
        <dbReference type="EMBL" id="TDL20543.1"/>
    </source>
</evidence>
<keyword evidence="3" id="KW-1185">Reference proteome</keyword>
<accession>A0A4Y7PYR4</accession>
<evidence type="ECO:0000256" key="1">
    <source>
        <dbReference type="SAM" id="SignalP"/>
    </source>
</evidence>
<gene>
    <name evidence="2" type="ORF">BD410DRAFT_366540</name>
</gene>
<feature type="signal peptide" evidence="1">
    <location>
        <begin position="1"/>
        <end position="23"/>
    </location>
</feature>
<proteinExistence type="predicted"/>
<dbReference type="VEuPathDB" id="FungiDB:BD410DRAFT_366540"/>
<evidence type="ECO:0008006" key="4">
    <source>
        <dbReference type="Google" id="ProtNLM"/>
    </source>
</evidence>
<dbReference type="AlphaFoldDB" id="A0A4Y7PYR4"/>
<name>A0A4Y7PYR4_9AGAM</name>